<dbReference type="InterPro" id="IPR020904">
    <property type="entry name" value="Sc_DH/Rdtase_CS"/>
</dbReference>
<feature type="transmembrane region" description="Helical" evidence="5">
    <location>
        <begin position="65"/>
        <end position="87"/>
    </location>
</feature>
<feature type="transmembrane region" description="Helical" evidence="5">
    <location>
        <begin position="24"/>
        <end position="44"/>
    </location>
</feature>
<keyword evidence="2" id="KW-0521">NADP</keyword>
<dbReference type="EMBL" id="JAHFXS010000074">
    <property type="protein sequence ID" value="KAG9989571.1"/>
    <property type="molecule type" value="Genomic_DNA"/>
</dbReference>
<dbReference type="PROSITE" id="PS00061">
    <property type="entry name" value="ADH_SHORT"/>
    <property type="match status" value="1"/>
</dbReference>
<keyword evidence="5" id="KW-0812">Transmembrane</keyword>
<reference evidence="6" key="1">
    <citation type="journal article" date="2021" name="J Fungi (Basel)">
        <title>Virulence traits and population genomics of the black yeast Aureobasidium melanogenum.</title>
        <authorList>
            <person name="Cernosa A."/>
            <person name="Sun X."/>
            <person name="Gostincar C."/>
            <person name="Fang C."/>
            <person name="Gunde-Cimerman N."/>
            <person name="Song Z."/>
        </authorList>
    </citation>
    <scope>NUCLEOTIDE SEQUENCE</scope>
    <source>
        <strain evidence="6">EXF-9298</strain>
    </source>
</reference>
<protein>
    <submittedName>
        <fullName evidence="6">NAD(P)-binding protein</fullName>
    </submittedName>
</protein>
<proteinExistence type="inferred from homology"/>
<keyword evidence="5" id="KW-1133">Transmembrane helix</keyword>
<dbReference type="Proteomes" id="UP000729357">
    <property type="component" value="Unassembled WGS sequence"/>
</dbReference>
<dbReference type="PANTHER" id="PTHR24322">
    <property type="entry name" value="PKSB"/>
    <property type="match status" value="1"/>
</dbReference>
<dbReference type="InterPro" id="IPR002347">
    <property type="entry name" value="SDR_fam"/>
</dbReference>
<dbReference type="PRINTS" id="PR00080">
    <property type="entry name" value="SDRFAMILY"/>
</dbReference>
<accession>A0A9P8K1A4</accession>
<evidence type="ECO:0000256" key="1">
    <source>
        <dbReference type="ARBA" id="ARBA00006484"/>
    </source>
</evidence>
<dbReference type="Gene3D" id="3.40.50.720">
    <property type="entry name" value="NAD(P)-binding Rossmann-like Domain"/>
    <property type="match status" value="1"/>
</dbReference>
<keyword evidence="5" id="KW-0472">Membrane</keyword>
<comment type="caution">
    <text evidence="6">The sequence shown here is derived from an EMBL/GenBank/DDBJ whole genome shotgun (WGS) entry which is preliminary data.</text>
</comment>
<evidence type="ECO:0000256" key="5">
    <source>
        <dbReference type="SAM" id="Phobius"/>
    </source>
</evidence>
<dbReference type="Pfam" id="PF00106">
    <property type="entry name" value="adh_short"/>
    <property type="match status" value="1"/>
</dbReference>
<feature type="transmembrane region" description="Helical" evidence="5">
    <location>
        <begin position="93"/>
        <end position="111"/>
    </location>
</feature>
<evidence type="ECO:0000256" key="4">
    <source>
        <dbReference type="RuleBase" id="RU000363"/>
    </source>
</evidence>
<dbReference type="CDD" id="cd05339">
    <property type="entry name" value="17beta-HSDXI-like_SDR_c"/>
    <property type="match status" value="1"/>
</dbReference>
<reference evidence="6" key="2">
    <citation type="submission" date="2021-08" db="EMBL/GenBank/DDBJ databases">
        <authorList>
            <person name="Gostincar C."/>
            <person name="Sun X."/>
            <person name="Song Z."/>
            <person name="Gunde-Cimerman N."/>
        </authorList>
    </citation>
    <scope>NUCLEOTIDE SEQUENCE</scope>
    <source>
        <strain evidence="6">EXF-9298</strain>
    </source>
</reference>
<dbReference type="AlphaFoldDB" id="A0A9P8K1A4"/>
<organism evidence="6 7">
    <name type="scientific">Aureobasidium melanogenum</name>
    <name type="common">Aureobasidium pullulans var. melanogenum</name>
    <dbReference type="NCBI Taxonomy" id="46634"/>
    <lineage>
        <taxon>Eukaryota</taxon>
        <taxon>Fungi</taxon>
        <taxon>Dikarya</taxon>
        <taxon>Ascomycota</taxon>
        <taxon>Pezizomycotina</taxon>
        <taxon>Dothideomycetes</taxon>
        <taxon>Dothideomycetidae</taxon>
        <taxon>Dothideales</taxon>
        <taxon>Saccotheciaceae</taxon>
        <taxon>Aureobasidium</taxon>
    </lineage>
</organism>
<dbReference type="InterPro" id="IPR036291">
    <property type="entry name" value="NAD(P)-bd_dom_sf"/>
</dbReference>
<sequence>MPDLSTTLSDTLTNPPFNLPLSTAYVNLAFLFTLLTLSLLYLLTLSSLPTTPSLSLDYLLHLTRILFPPLGHIYSVCIGYTLSILVINSAIPVAPILVAVWYTLLYSASALNTRLGHGKAGQVDWSEQVAVVTGGAGGLGWLVAKLLELRGATVVVWDIKAPEEWVEDDQDEAIKWYKVDVGNAEEVDSAYRKVQRDLGTPTILVNNAGIVNGKPLLSLSAAQISRCFSINTLSHFHTCRSFLPGMLASPSGGTVVTVSSVLGHLGASHLTDYTASKAALLAFHTSLRAEIKQMANSKTEYPGAKNTKMILVKPGQLSTAMFSTLKSPSDFFGPVVQAKDLAREIVEMIEDGRDGLLCMPVYAWLIEWLGVLPVSLQRAARWMSGVDGAMKTFGSKQG</sequence>
<comment type="similarity">
    <text evidence="1 4">Belongs to the short-chain dehydrogenases/reductases (SDR) family.</text>
</comment>
<keyword evidence="7" id="KW-1185">Reference proteome</keyword>
<gene>
    <name evidence="6" type="ORF">KCU98_g1791</name>
</gene>
<keyword evidence="3" id="KW-0560">Oxidoreductase</keyword>
<evidence type="ECO:0000313" key="6">
    <source>
        <dbReference type="EMBL" id="KAG9989571.1"/>
    </source>
</evidence>
<dbReference type="PRINTS" id="PR00081">
    <property type="entry name" value="GDHRDH"/>
</dbReference>
<dbReference type="GO" id="GO:0016616">
    <property type="term" value="F:oxidoreductase activity, acting on the CH-OH group of donors, NAD or NADP as acceptor"/>
    <property type="evidence" value="ECO:0007669"/>
    <property type="project" value="TreeGrafter"/>
</dbReference>
<feature type="non-terminal residue" evidence="6">
    <location>
        <position position="1"/>
    </location>
</feature>
<evidence type="ECO:0000256" key="3">
    <source>
        <dbReference type="ARBA" id="ARBA00023002"/>
    </source>
</evidence>
<dbReference type="SUPFAM" id="SSF51735">
    <property type="entry name" value="NAD(P)-binding Rossmann-fold domains"/>
    <property type="match status" value="1"/>
</dbReference>
<evidence type="ECO:0000256" key="2">
    <source>
        <dbReference type="ARBA" id="ARBA00022857"/>
    </source>
</evidence>
<evidence type="ECO:0000313" key="7">
    <source>
        <dbReference type="Proteomes" id="UP000729357"/>
    </source>
</evidence>
<name>A0A9P8K1A4_AURME</name>
<dbReference type="PANTHER" id="PTHR24322:SF736">
    <property type="entry name" value="RETINOL DEHYDROGENASE 10"/>
    <property type="match status" value="1"/>
</dbReference>